<proteinExistence type="predicted"/>
<dbReference type="Proteomes" id="UP000000758">
    <property type="component" value="Chromosome"/>
</dbReference>
<dbReference type="Gene3D" id="3.10.450.620">
    <property type="entry name" value="JHP933, nucleotidyltransferase-like core domain"/>
    <property type="match status" value="1"/>
</dbReference>
<protein>
    <recommendedName>
        <fullName evidence="3">Nucleotidyl transferase AbiEii/AbiGii toxin family protein</fullName>
    </recommendedName>
</protein>
<evidence type="ECO:0008006" key="3">
    <source>
        <dbReference type="Google" id="ProtNLM"/>
    </source>
</evidence>
<dbReference type="InterPro" id="IPR014942">
    <property type="entry name" value="AbiEii"/>
</dbReference>
<accession>A0RWG1</accession>
<gene>
    <name evidence="1" type="ordered locus">CENSYa_1047</name>
</gene>
<dbReference type="EnsemblBacteria" id="ABK77678">
    <property type="protein sequence ID" value="ABK77678"/>
    <property type="gene ID" value="CENSYa_1047"/>
</dbReference>
<dbReference type="Pfam" id="PF08843">
    <property type="entry name" value="AbiEii"/>
    <property type="match status" value="1"/>
</dbReference>
<sequence>MDARTIQSLAAKNRIPRGTLEKDYTLSSLLSIIADFPGIDKIVFKGGTSVKKMFFRDFRYSEDLDFNGLEDVTEDLIEHLRGNMGGLNVDFTEIIPKDRTRVSASFRVMYKSVNGTRSSVNVDMSMRMNLMMKPQTREMLTDYEDLPGPYHIPVMDLEEIMAEKISAVTYSAHARHVYDVWFLHEHGVKIRPEMAKEKIITVHGEKFELEKFMDGVDKKRGNWVDGLRQYMPHGMPSFEDISEKVRGIVTDAMG</sequence>
<dbReference type="HOGENOM" id="CLU_058982_1_0_2"/>
<organism evidence="1 2">
    <name type="scientific">Cenarchaeum symbiosum (strain A)</name>
    <dbReference type="NCBI Taxonomy" id="414004"/>
    <lineage>
        <taxon>Archaea</taxon>
        <taxon>Nitrososphaerota</taxon>
        <taxon>Candidatus Cenarchaeales</taxon>
        <taxon>Candidatus Cenarchaeaceae</taxon>
        <taxon>Candidatus Cenarchaeum</taxon>
    </lineage>
</organism>
<name>A0RWG1_CENSY</name>
<reference evidence="1 2" key="1">
    <citation type="journal article" date="2006" name="Proc. Natl. Acad. Sci. U.S.A.">
        <title>Genomic analysis of the uncultivated marine crenarchaeote Cenarchaeum symbiosum.</title>
        <authorList>
            <person name="Hallam S.J."/>
            <person name="Konstantinidis K.T."/>
            <person name="Putnam N."/>
            <person name="Schleper C."/>
            <person name="Watanabe Y."/>
            <person name="Sugahara J."/>
            <person name="Preston C."/>
            <person name="de la Torre J."/>
            <person name="Richardson P.M."/>
            <person name="DeLong E.F."/>
        </authorList>
    </citation>
    <scope>NUCLEOTIDE SEQUENCE [LARGE SCALE GENOMIC DNA]</scope>
    <source>
        <strain evidence="2">A</strain>
    </source>
</reference>
<dbReference type="AlphaFoldDB" id="A0RWG1"/>
<dbReference type="STRING" id="414004.CENSYa_1047"/>
<evidence type="ECO:0000313" key="2">
    <source>
        <dbReference type="Proteomes" id="UP000000758"/>
    </source>
</evidence>
<evidence type="ECO:0000313" key="1">
    <source>
        <dbReference type="EMBL" id="ABK77678.1"/>
    </source>
</evidence>
<dbReference type="KEGG" id="csy:CENSYa_1047"/>
<dbReference type="EMBL" id="DP000238">
    <property type="protein sequence ID" value="ABK77678.1"/>
    <property type="molecule type" value="Genomic_DNA"/>
</dbReference>
<keyword evidence="2" id="KW-1185">Reference proteome</keyword>